<name>A0A7D5EDH7_9EURY</name>
<dbReference type="CDD" id="cd04725">
    <property type="entry name" value="OMP_decarboxylase_like"/>
    <property type="match status" value="1"/>
</dbReference>
<reference evidence="10 11" key="1">
    <citation type="submission" date="2020-06" db="EMBL/GenBank/DDBJ databases">
        <title>Methanolobus halotolerans sp. nov., isolated from a saline lake Tus in Siberia.</title>
        <authorList>
            <person name="Shen Y."/>
            <person name="Chen S.-C."/>
            <person name="Lai M.-C."/>
            <person name="Huang H.-H."/>
            <person name="Chiu H.-H."/>
            <person name="Tang S.-L."/>
            <person name="Rogozin D.Y."/>
            <person name="Degermendzhy A.G."/>
        </authorList>
    </citation>
    <scope>NUCLEOTIDE SEQUENCE [LARGE SCALE GENOMIC DNA]</scope>
    <source>
        <strain evidence="10 11">DSM 21339</strain>
    </source>
</reference>
<dbReference type="InterPro" id="IPR047595">
    <property type="entry name" value="OMPdecase_arc"/>
</dbReference>
<dbReference type="InterPro" id="IPR001754">
    <property type="entry name" value="OMPdeCOase_dom"/>
</dbReference>
<dbReference type="GO" id="GO:0006207">
    <property type="term" value="P:'de novo' pyrimidine nucleobase biosynthetic process"/>
    <property type="evidence" value="ECO:0007669"/>
    <property type="project" value="InterPro"/>
</dbReference>
<sequence length="217" mass="23106">MEKNTRLILALDVLDSDEAIRISEAVTGHVDAIKVGYPLVLASGLQIIGKLAEYASIIADFKVADIPNTNRLICEQVFDAGADAVIVQGFTGHDSLEICVDLARERNKDIFVVTEMSHPGALDLMQDAGEKIARMAADQKASGVVAPATRPERVKEIRKIIGNELAIISPGVGAQGGSAADTIMAGTDWVIVGRKIYQSDDPAKAAKDIVSEIKDVL</sequence>
<keyword evidence="11" id="KW-1185">Reference proteome</keyword>
<comment type="subunit">
    <text evidence="5">Homodimer.</text>
</comment>
<evidence type="ECO:0000313" key="11">
    <source>
        <dbReference type="Proteomes" id="UP000509594"/>
    </source>
</evidence>
<dbReference type="InterPro" id="IPR018089">
    <property type="entry name" value="OMPdecase_AS"/>
</dbReference>
<dbReference type="InterPro" id="IPR013785">
    <property type="entry name" value="Aldolase_TIM"/>
</dbReference>
<feature type="active site" description="Proton donor" evidence="5">
    <location>
        <position position="62"/>
    </location>
</feature>
<dbReference type="GO" id="GO:0044205">
    <property type="term" value="P:'de novo' UMP biosynthetic process"/>
    <property type="evidence" value="ECO:0007669"/>
    <property type="project" value="UniProtKB-UniRule"/>
</dbReference>
<dbReference type="GeneID" id="55820805"/>
<dbReference type="InterPro" id="IPR014732">
    <property type="entry name" value="OMPdecase"/>
</dbReference>
<dbReference type="HAMAP" id="MF_01200_A">
    <property type="entry name" value="OMPdecase_type1_A"/>
    <property type="match status" value="1"/>
</dbReference>
<feature type="active site" description="For OMPdecase activity" evidence="6">
    <location>
        <position position="60"/>
    </location>
</feature>
<evidence type="ECO:0000256" key="6">
    <source>
        <dbReference type="PIRSR" id="PIRSR614732-1"/>
    </source>
</evidence>
<evidence type="ECO:0000256" key="8">
    <source>
        <dbReference type="RuleBase" id="RU000512"/>
    </source>
</evidence>
<dbReference type="Pfam" id="PF00215">
    <property type="entry name" value="OMPdecase"/>
    <property type="match status" value="1"/>
</dbReference>
<evidence type="ECO:0000313" key="10">
    <source>
        <dbReference type="EMBL" id="QLC49476.1"/>
    </source>
</evidence>
<evidence type="ECO:0000256" key="7">
    <source>
        <dbReference type="PIRSR" id="PIRSR614732-2"/>
    </source>
</evidence>
<feature type="binding site" evidence="5">
    <location>
        <begin position="60"/>
        <end position="69"/>
    </location>
    <ligand>
        <name>substrate</name>
    </ligand>
</feature>
<keyword evidence="3 5" id="KW-0665">Pyrimidine biosynthesis</keyword>
<feature type="binding site" evidence="5 7">
    <location>
        <position position="193"/>
    </location>
    <ligand>
        <name>substrate</name>
    </ligand>
</feature>
<dbReference type="SUPFAM" id="SSF51366">
    <property type="entry name" value="Ribulose-phoshate binding barrel"/>
    <property type="match status" value="1"/>
</dbReference>
<feature type="domain" description="Orotidine 5'-phosphate decarboxylase" evidence="9">
    <location>
        <begin position="6"/>
        <end position="209"/>
    </location>
</feature>
<dbReference type="UniPathway" id="UPA00070">
    <property type="reaction ID" value="UER00120"/>
</dbReference>
<dbReference type="PANTHER" id="PTHR32119">
    <property type="entry name" value="OROTIDINE 5'-PHOSPHATE DECARBOXYLASE"/>
    <property type="match status" value="1"/>
</dbReference>
<accession>A0A7D5EDH7</accession>
<evidence type="ECO:0000256" key="1">
    <source>
        <dbReference type="ARBA" id="ARBA00004861"/>
    </source>
</evidence>
<dbReference type="NCBIfam" id="TIGR01740">
    <property type="entry name" value="pyrF"/>
    <property type="match status" value="1"/>
</dbReference>
<dbReference type="RefSeq" id="WP_176964539.1">
    <property type="nucleotide sequence ID" value="NZ_CP058215.1"/>
</dbReference>
<organism evidence="10 11">
    <name type="scientific">Methanolobus zinderi</name>
    <dbReference type="NCBI Taxonomy" id="536044"/>
    <lineage>
        <taxon>Archaea</taxon>
        <taxon>Methanobacteriati</taxon>
        <taxon>Methanobacteriota</taxon>
        <taxon>Stenosarchaea group</taxon>
        <taxon>Methanomicrobia</taxon>
        <taxon>Methanosarcinales</taxon>
        <taxon>Methanosarcinaceae</taxon>
        <taxon>Methanolobus</taxon>
    </lineage>
</organism>
<dbReference type="EMBL" id="CP058215">
    <property type="protein sequence ID" value="QLC49476.1"/>
    <property type="molecule type" value="Genomic_DNA"/>
</dbReference>
<dbReference type="EC" id="4.1.1.23" evidence="5"/>
<feature type="binding site" evidence="5 7">
    <location>
        <position position="117"/>
    </location>
    <ligand>
        <name>substrate</name>
    </ligand>
</feature>
<feature type="active site" description="For OMPdecase activity" evidence="6">
    <location>
        <position position="65"/>
    </location>
</feature>
<feature type="binding site" evidence="5 7">
    <location>
        <position position="34"/>
    </location>
    <ligand>
        <name>substrate</name>
    </ligand>
</feature>
<dbReference type="GO" id="GO:0004590">
    <property type="term" value="F:orotidine-5'-phosphate decarboxylase activity"/>
    <property type="evidence" value="ECO:0007669"/>
    <property type="project" value="UniProtKB-UniRule"/>
</dbReference>
<keyword evidence="4 5" id="KW-0456">Lyase</keyword>
<protein>
    <recommendedName>
        <fullName evidence="5">Orotidine 5'-phosphate decarboxylase</fullName>
        <ecNumber evidence="5">4.1.1.23</ecNumber>
    </recommendedName>
    <alternativeName>
        <fullName evidence="5">OMP decarboxylase</fullName>
        <shortName evidence="5">OMPDCase</shortName>
        <shortName evidence="5">OMPdecase</shortName>
    </alternativeName>
</protein>
<dbReference type="Proteomes" id="UP000509594">
    <property type="component" value="Chromosome"/>
</dbReference>
<proteinExistence type="inferred from homology"/>
<evidence type="ECO:0000259" key="9">
    <source>
        <dbReference type="SMART" id="SM00934"/>
    </source>
</evidence>
<keyword evidence="2 5" id="KW-0210">Decarboxylase</keyword>
<dbReference type="NCBIfam" id="NF010386">
    <property type="entry name" value="PRK13813.1"/>
    <property type="match status" value="1"/>
</dbReference>
<feature type="active site" description="For OMPdecase activity" evidence="6">
    <location>
        <position position="62"/>
    </location>
</feature>
<dbReference type="Gene3D" id="3.20.20.70">
    <property type="entry name" value="Aldolase class I"/>
    <property type="match status" value="1"/>
</dbReference>
<feature type="binding site" evidence="5 7">
    <location>
        <position position="12"/>
    </location>
    <ligand>
        <name>substrate</name>
    </ligand>
</feature>
<feature type="binding site" evidence="5">
    <location>
        <begin position="170"/>
        <end position="180"/>
    </location>
    <ligand>
        <name>substrate</name>
    </ligand>
</feature>
<dbReference type="AlphaFoldDB" id="A0A7D5EDH7"/>
<dbReference type="SMART" id="SM00934">
    <property type="entry name" value="OMPdecase"/>
    <property type="match status" value="1"/>
</dbReference>
<evidence type="ECO:0000256" key="4">
    <source>
        <dbReference type="ARBA" id="ARBA00023239"/>
    </source>
</evidence>
<comment type="similarity">
    <text evidence="5">Belongs to the OMP decarboxylase family. Type 1 subfamily.</text>
</comment>
<dbReference type="InterPro" id="IPR011060">
    <property type="entry name" value="RibuloseP-bd_barrel"/>
</dbReference>
<comment type="catalytic activity">
    <reaction evidence="5 8">
        <text>orotidine 5'-phosphate + H(+) = UMP + CO2</text>
        <dbReference type="Rhea" id="RHEA:11596"/>
        <dbReference type="ChEBI" id="CHEBI:15378"/>
        <dbReference type="ChEBI" id="CHEBI:16526"/>
        <dbReference type="ChEBI" id="CHEBI:57538"/>
        <dbReference type="ChEBI" id="CHEBI:57865"/>
        <dbReference type="EC" id="4.1.1.23"/>
    </reaction>
</comment>
<feature type="binding site" evidence="5 7">
    <location>
        <position position="194"/>
    </location>
    <ligand>
        <name>substrate</name>
    </ligand>
</feature>
<dbReference type="GO" id="GO:0005829">
    <property type="term" value="C:cytosol"/>
    <property type="evidence" value="ECO:0007669"/>
    <property type="project" value="TreeGrafter"/>
</dbReference>
<dbReference type="PANTHER" id="PTHR32119:SF2">
    <property type="entry name" value="OROTIDINE 5'-PHOSPHATE DECARBOXYLASE"/>
    <property type="match status" value="1"/>
</dbReference>
<evidence type="ECO:0000256" key="3">
    <source>
        <dbReference type="ARBA" id="ARBA00022975"/>
    </source>
</evidence>
<gene>
    <name evidence="5 10" type="primary">pyrF</name>
    <name evidence="10" type="ORF">HWN40_03980</name>
</gene>
<comment type="pathway">
    <text evidence="1 5 8">Pyrimidine metabolism; UMP biosynthesis via de novo pathway; UMP from orotate: step 2/2.</text>
</comment>
<comment type="function">
    <text evidence="5">Catalyzes the decarboxylation of orotidine 5'-monophosphate (OMP) to uridine 5'-monophosphate (UMP).</text>
</comment>
<evidence type="ECO:0000256" key="5">
    <source>
        <dbReference type="HAMAP-Rule" id="MF_01200"/>
    </source>
</evidence>
<dbReference type="KEGG" id="mzi:HWN40_03980"/>
<evidence type="ECO:0000256" key="2">
    <source>
        <dbReference type="ARBA" id="ARBA00022793"/>
    </source>
</evidence>
<dbReference type="PROSITE" id="PS00156">
    <property type="entry name" value="OMPDECASE"/>
    <property type="match status" value="1"/>
</dbReference>
<dbReference type="OrthoDB" id="94124at2157"/>